<comment type="caution">
    <text evidence="2">The sequence shown here is derived from an EMBL/GenBank/DDBJ whole genome shotgun (WGS) entry which is preliminary data.</text>
</comment>
<protein>
    <recommendedName>
        <fullName evidence="4">Secreted protein</fullName>
    </recommendedName>
</protein>
<dbReference type="Proteomes" id="UP000286134">
    <property type="component" value="Unassembled WGS sequence"/>
</dbReference>
<dbReference type="OrthoDB" id="5287295at2759"/>
<proteinExistence type="predicted"/>
<dbReference type="AlphaFoldDB" id="A0A420I722"/>
<dbReference type="EMBL" id="MCFK01000762">
    <property type="protein sequence ID" value="RKF65469.1"/>
    <property type="molecule type" value="Genomic_DNA"/>
</dbReference>
<evidence type="ECO:0008006" key="4">
    <source>
        <dbReference type="Google" id="ProtNLM"/>
    </source>
</evidence>
<evidence type="ECO:0000313" key="3">
    <source>
        <dbReference type="Proteomes" id="UP000286134"/>
    </source>
</evidence>
<feature type="chain" id="PRO_5019228157" description="Secreted protein" evidence="1">
    <location>
        <begin position="17"/>
        <end position="81"/>
    </location>
</feature>
<name>A0A420I722_9PEZI</name>
<gene>
    <name evidence="2" type="ORF">OnM2_c1084o50</name>
</gene>
<evidence type="ECO:0000256" key="1">
    <source>
        <dbReference type="SAM" id="SignalP"/>
    </source>
</evidence>
<sequence length="81" mass="9162">MPLLLLLAGLRPPALLHVLAKILAYVNSRFDLHTGVKRRTDLYLRINDIEYGMFACSICQLSIILRCVNCVIFLLSHIVVP</sequence>
<keyword evidence="1" id="KW-0732">Signal</keyword>
<accession>A0A420I722</accession>
<keyword evidence="3" id="KW-1185">Reference proteome</keyword>
<evidence type="ECO:0000313" key="2">
    <source>
        <dbReference type="EMBL" id="RKF65469.1"/>
    </source>
</evidence>
<reference evidence="2 3" key="1">
    <citation type="journal article" date="2018" name="BMC Genomics">
        <title>Comparative genome analyses reveal sequence features reflecting distinct modes of host-adaptation between dicot and monocot powdery mildew.</title>
        <authorList>
            <person name="Wu Y."/>
            <person name="Ma X."/>
            <person name="Pan Z."/>
            <person name="Kale S.D."/>
            <person name="Song Y."/>
            <person name="King H."/>
            <person name="Zhang Q."/>
            <person name="Presley C."/>
            <person name="Deng X."/>
            <person name="Wei C.I."/>
            <person name="Xiao S."/>
        </authorList>
    </citation>
    <scope>NUCLEOTIDE SEQUENCE [LARGE SCALE GENOMIC DNA]</scope>
    <source>
        <strain evidence="2">UMSG2</strain>
    </source>
</reference>
<organism evidence="2 3">
    <name type="scientific">Erysiphe neolycopersici</name>
    <dbReference type="NCBI Taxonomy" id="212602"/>
    <lineage>
        <taxon>Eukaryota</taxon>
        <taxon>Fungi</taxon>
        <taxon>Dikarya</taxon>
        <taxon>Ascomycota</taxon>
        <taxon>Pezizomycotina</taxon>
        <taxon>Leotiomycetes</taxon>
        <taxon>Erysiphales</taxon>
        <taxon>Erysiphaceae</taxon>
        <taxon>Erysiphe</taxon>
    </lineage>
</organism>
<feature type="signal peptide" evidence="1">
    <location>
        <begin position="1"/>
        <end position="16"/>
    </location>
</feature>